<proteinExistence type="inferred from homology"/>
<dbReference type="InterPro" id="IPR050466">
    <property type="entry name" value="Carboxylest/Gibb_receptor"/>
</dbReference>
<sequence>MSDHQIRPKYLSFEDSYEHLRISLNPDGSIFRDPALFPTTPAAPDPSLPIPVLSKDLPINHSKGTWARVFLPRQALDSSSSSSAGKLPIIVYFHGGGFILYSAASPVFHDFSTNLAAELRAVVVSIEYRLAPEHRLPAAYDDAVEAFHWVKTTGEVWLKEHADYANCFLMGSSAGGNVAYHAALRLAETVHDFEPLKIKGLILHGPFFGGTQKTETELTLLNDPIVPPGVSDLMWSLSLPIPVDCDHEYCNPTVGGGAKWLDEIQSMGWRALMAVFHGDPLSGRQIEVVKLMEKKGIKVEKYYVDGGYHGVEIMEPSKAIPLFAALKSFLKSTMAF</sequence>
<dbReference type="AlphaFoldDB" id="A0A2P2NHM4"/>
<dbReference type="PANTHER" id="PTHR23024">
    <property type="entry name" value="ARYLACETAMIDE DEACETYLASE"/>
    <property type="match status" value="1"/>
</dbReference>
<reference evidence="3" key="1">
    <citation type="submission" date="2018-02" db="EMBL/GenBank/DDBJ databases">
        <title>Rhizophora mucronata_Transcriptome.</title>
        <authorList>
            <person name="Meera S.P."/>
            <person name="Sreeshan A."/>
            <person name="Augustine A."/>
        </authorList>
    </citation>
    <scope>NUCLEOTIDE SEQUENCE</scope>
    <source>
        <tissue evidence="3">Leaf</tissue>
    </source>
</reference>
<accession>A0A2P2NHM4</accession>
<name>A0A2P2NHM4_RHIMU</name>
<comment type="similarity">
    <text evidence="1">Belongs to the 'GDXG' lipolytic enzyme family.</text>
</comment>
<feature type="domain" description="Alpha/beta hydrolase fold-3" evidence="2">
    <location>
        <begin position="90"/>
        <end position="311"/>
    </location>
</feature>
<dbReference type="SUPFAM" id="SSF53474">
    <property type="entry name" value="alpha/beta-Hydrolases"/>
    <property type="match status" value="1"/>
</dbReference>
<dbReference type="PANTHER" id="PTHR23024:SF546">
    <property type="entry name" value="CARBOXYLESTERASE 120-RELATED"/>
    <property type="match status" value="1"/>
</dbReference>
<dbReference type="Gene3D" id="3.40.50.1820">
    <property type="entry name" value="alpha/beta hydrolase"/>
    <property type="match status" value="1"/>
</dbReference>
<dbReference type="Pfam" id="PF07859">
    <property type="entry name" value="Abhydrolase_3"/>
    <property type="match status" value="1"/>
</dbReference>
<evidence type="ECO:0000259" key="2">
    <source>
        <dbReference type="Pfam" id="PF07859"/>
    </source>
</evidence>
<dbReference type="InterPro" id="IPR013094">
    <property type="entry name" value="AB_hydrolase_3"/>
</dbReference>
<dbReference type="GO" id="GO:0016787">
    <property type="term" value="F:hydrolase activity"/>
    <property type="evidence" value="ECO:0007669"/>
    <property type="project" value="InterPro"/>
</dbReference>
<evidence type="ECO:0000313" key="3">
    <source>
        <dbReference type="EMBL" id="MBX41957.1"/>
    </source>
</evidence>
<dbReference type="EMBL" id="GGEC01061473">
    <property type="protein sequence ID" value="MBX41957.1"/>
    <property type="molecule type" value="Transcribed_RNA"/>
</dbReference>
<organism evidence="3">
    <name type="scientific">Rhizophora mucronata</name>
    <name type="common">Asiatic mangrove</name>
    <dbReference type="NCBI Taxonomy" id="61149"/>
    <lineage>
        <taxon>Eukaryota</taxon>
        <taxon>Viridiplantae</taxon>
        <taxon>Streptophyta</taxon>
        <taxon>Embryophyta</taxon>
        <taxon>Tracheophyta</taxon>
        <taxon>Spermatophyta</taxon>
        <taxon>Magnoliopsida</taxon>
        <taxon>eudicotyledons</taxon>
        <taxon>Gunneridae</taxon>
        <taxon>Pentapetalae</taxon>
        <taxon>rosids</taxon>
        <taxon>fabids</taxon>
        <taxon>Malpighiales</taxon>
        <taxon>Rhizophoraceae</taxon>
        <taxon>Rhizophora</taxon>
    </lineage>
</organism>
<protein>
    <submittedName>
        <fullName evidence="3">Carboxylesterase 1-like</fullName>
    </submittedName>
</protein>
<dbReference type="InterPro" id="IPR029058">
    <property type="entry name" value="AB_hydrolase_fold"/>
</dbReference>
<evidence type="ECO:0000256" key="1">
    <source>
        <dbReference type="ARBA" id="ARBA00010515"/>
    </source>
</evidence>